<dbReference type="SUPFAM" id="SSF103647">
    <property type="entry name" value="TSP type-3 repeat"/>
    <property type="match status" value="1"/>
</dbReference>
<keyword evidence="2 4" id="KW-0472">Membrane</keyword>
<evidence type="ECO:0000256" key="1">
    <source>
        <dbReference type="ARBA" id="ARBA00004442"/>
    </source>
</evidence>
<keyword evidence="3" id="KW-0998">Cell outer membrane</keyword>
<evidence type="ECO:0000256" key="3">
    <source>
        <dbReference type="ARBA" id="ARBA00023237"/>
    </source>
</evidence>
<evidence type="ECO:0000313" key="7">
    <source>
        <dbReference type="EMBL" id="MDI5948362.1"/>
    </source>
</evidence>
<dbReference type="Gene3D" id="3.30.1330.60">
    <property type="entry name" value="OmpA-like domain"/>
    <property type="match status" value="1"/>
</dbReference>
<keyword evidence="8" id="KW-1185">Reference proteome</keyword>
<dbReference type="PRINTS" id="PR01021">
    <property type="entry name" value="OMPADOMAIN"/>
</dbReference>
<dbReference type="InterPro" id="IPR006665">
    <property type="entry name" value="OmpA-like"/>
</dbReference>
<dbReference type="InterPro" id="IPR050330">
    <property type="entry name" value="Bact_OuterMem_StrucFunc"/>
</dbReference>
<gene>
    <name evidence="7" type="ORF">QLS97_01765</name>
</gene>
<sequence length="420" mass="45495">MKKIILTLVFASAMTTLSAQTENVESASTGTEFNKWSVELAGGLNKPMRPMTAGYRTAVTSAYVADLGVRYMFNNKFGLKADFGYNSFKEGENSIGFDSKYYRADLQAVANLGRIMSFETWTNTLGLLGHAGFGLGFGESDNFSGTDRMGNFIAGVTGQIKLSNRIALTGDFTTILNAKQNRTFDGASTIGSPGFGGVLFNGTVGLTVYLGKNEKHADWVIDHEGRFDAIDARFMAIENKMLDSDKDGVADYLDEELSTPAGAMVDTKGRSIDKNNNNVPDETEAYILKNYAAKTGDTGVVYDNELIKSLINGGYVAVYFDFDKSKPTNVSTEGIDFILTYLRNNPSASVDITGHADELGRSAYNDKLSSARAANVKTTLVNAKVDASRLNVIAAGEDTSVDKTSENARKLVRRVTFTVK</sequence>
<dbReference type="GO" id="GO:0005509">
    <property type="term" value="F:calcium ion binding"/>
    <property type="evidence" value="ECO:0007669"/>
    <property type="project" value="InterPro"/>
</dbReference>
<protein>
    <submittedName>
        <fullName evidence="7">OmpA family protein</fullName>
    </submittedName>
</protein>
<dbReference type="SUPFAM" id="SSF103088">
    <property type="entry name" value="OmpA-like"/>
    <property type="match status" value="1"/>
</dbReference>
<evidence type="ECO:0000256" key="2">
    <source>
        <dbReference type="ARBA" id="ARBA00023136"/>
    </source>
</evidence>
<dbReference type="Proteomes" id="UP001228643">
    <property type="component" value="Unassembled WGS sequence"/>
</dbReference>
<dbReference type="AlphaFoldDB" id="A0AAW6TMF3"/>
<evidence type="ECO:0000313" key="8">
    <source>
        <dbReference type="Proteomes" id="UP001228643"/>
    </source>
</evidence>
<feature type="signal peptide" evidence="5">
    <location>
        <begin position="1"/>
        <end position="21"/>
    </location>
</feature>
<dbReference type="RefSeq" id="WP_282713969.1">
    <property type="nucleotide sequence ID" value="NZ_JASCRY010000001.1"/>
</dbReference>
<keyword evidence="5" id="KW-0732">Signal</keyword>
<evidence type="ECO:0000256" key="5">
    <source>
        <dbReference type="SAM" id="SignalP"/>
    </source>
</evidence>
<comment type="caution">
    <text evidence="7">The sequence shown here is derived from an EMBL/GenBank/DDBJ whole genome shotgun (WGS) entry which is preliminary data.</text>
</comment>
<reference evidence="7 8" key="1">
    <citation type="submission" date="2023-04" db="EMBL/GenBank/DDBJ databases">
        <title>Two novel species of Flavobacterium.</title>
        <authorList>
            <person name="Liu Q."/>
            <person name="Xin Y.-H."/>
        </authorList>
    </citation>
    <scope>NUCLEOTIDE SEQUENCE [LARGE SCALE GENOMIC DNA]</scope>
    <source>
        <strain evidence="7 8">LB2P87</strain>
    </source>
</reference>
<dbReference type="PANTHER" id="PTHR30329">
    <property type="entry name" value="STATOR ELEMENT OF FLAGELLAR MOTOR COMPLEX"/>
    <property type="match status" value="1"/>
</dbReference>
<name>A0AAW6TMF3_9FLAO</name>
<proteinExistence type="predicted"/>
<dbReference type="GO" id="GO:0009279">
    <property type="term" value="C:cell outer membrane"/>
    <property type="evidence" value="ECO:0007669"/>
    <property type="project" value="UniProtKB-SubCell"/>
</dbReference>
<feature type="chain" id="PRO_5043487836" evidence="5">
    <location>
        <begin position="22"/>
        <end position="420"/>
    </location>
</feature>
<evidence type="ECO:0000259" key="6">
    <source>
        <dbReference type="PROSITE" id="PS51123"/>
    </source>
</evidence>
<evidence type="ECO:0000256" key="4">
    <source>
        <dbReference type="PROSITE-ProRule" id="PRU00473"/>
    </source>
</evidence>
<dbReference type="InterPro" id="IPR036737">
    <property type="entry name" value="OmpA-like_sf"/>
</dbReference>
<feature type="domain" description="OmpA-like" evidence="6">
    <location>
        <begin position="307"/>
        <end position="420"/>
    </location>
</feature>
<dbReference type="CDD" id="cd07185">
    <property type="entry name" value="OmpA_C-like"/>
    <property type="match status" value="1"/>
</dbReference>
<dbReference type="EMBL" id="JASCRY010000001">
    <property type="protein sequence ID" value="MDI5948362.1"/>
    <property type="molecule type" value="Genomic_DNA"/>
</dbReference>
<dbReference type="InterPro" id="IPR006664">
    <property type="entry name" value="OMP_bac"/>
</dbReference>
<accession>A0AAW6TMF3</accession>
<organism evidence="7 8">
    <name type="scientific">Flavobacterium yafengii</name>
    <dbReference type="NCBI Taxonomy" id="3041253"/>
    <lineage>
        <taxon>Bacteria</taxon>
        <taxon>Pseudomonadati</taxon>
        <taxon>Bacteroidota</taxon>
        <taxon>Flavobacteriia</taxon>
        <taxon>Flavobacteriales</taxon>
        <taxon>Flavobacteriaceae</taxon>
        <taxon>Flavobacterium</taxon>
    </lineage>
</organism>
<dbReference type="PROSITE" id="PS51123">
    <property type="entry name" value="OMPA_2"/>
    <property type="match status" value="1"/>
</dbReference>
<comment type="subcellular location">
    <subcellularLocation>
        <location evidence="1">Cell outer membrane</location>
    </subcellularLocation>
</comment>
<dbReference type="PANTHER" id="PTHR30329:SF21">
    <property type="entry name" value="LIPOPROTEIN YIAD-RELATED"/>
    <property type="match status" value="1"/>
</dbReference>
<dbReference type="InterPro" id="IPR028974">
    <property type="entry name" value="TSP_type-3_rpt"/>
</dbReference>
<dbReference type="Pfam" id="PF00691">
    <property type="entry name" value="OmpA"/>
    <property type="match status" value="1"/>
</dbReference>